<evidence type="ECO:0000256" key="1">
    <source>
        <dbReference type="ARBA" id="ARBA00021526"/>
    </source>
</evidence>
<dbReference type="SMART" id="SM00336">
    <property type="entry name" value="BBOX"/>
    <property type="match status" value="1"/>
</dbReference>
<sequence>MTNSVLASDMDAFDDESCINRDPLLCPLCGEIYEEPCILSCCHTFCARCLRGRAVDGRMTCPLCSKESLLTEGAVLPSSDNVMKFLVESSTNDEKAACANCDATATFYCGTCRQPLCESCRELTHAARMFQRHEMALLSRRTKDAHRTCAAHAEPFIMFSTHTRTMLCINCFRDADTEGRSRCIDIASARAHASEKLEASVRIVRELHASAVEDVDAYRRLLEELRRSAAAEKEAIASLCGSVERALADTRDGLLADAERQQSARERLFRERLADLAVMLPTLCAYRNACESFALSANEFEFLSLAYLLMQRLSAISKCSHMLRPAWDGGVRTGFRQEYARCLEPLLRLPAHSEQEPAPSMSTPVATSASDAVSDSVESPPATKTPGGDASRRRATWTPPEGAAGAFAEHCRAFEPQRWQLYENLHRLKDRVQELHRDVTVRRCLASQPRVDAILAACARMREQLDEQGEGLVAARAAFEDEWAERQRAVSGERETYEAQLRDVTDFRQENERMCGILRQLQPYMKSIADVVQRIEPGVKKPAPA</sequence>
<gene>
    <name evidence="11" type="primary">LOC106813519</name>
</gene>
<keyword evidence="3 5" id="KW-0863">Zinc-finger</keyword>
<dbReference type="InterPro" id="IPR000315">
    <property type="entry name" value="Znf_B-box"/>
</dbReference>
<keyword evidence="10" id="KW-1185">Reference proteome</keyword>
<evidence type="ECO:0000256" key="4">
    <source>
        <dbReference type="ARBA" id="ARBA00022833"/>
    </source>
</evidence>
<dbReference type="PANTHER" id="PTHR22635">
    <property type="entry name" value="RING FINGER PROTEIN 207"/>
    <property type="match status" value="1"/>
</dbReference>
<protein>
    <recommendedName>
        <fullName evidence="1">RING finger protein 207</fullName>
    </recommendedName>
</protein>
<feature type="domain" description="B box-type" evidence="9">
    <location>
        <begin position="93"/>
        <end position="138"/>
    </location>
</feature>
<evidence type="ECO:0000256" key="6">
    <source>
        <dbReference type="SAM" id="Coils"/>
    </source>
</evidence>
<dbReference type="Pfam" id="PF00097">
    <property type="entry name" value="zf-C3HC4"/>
    <property type="match status" value="1"/>
</dbReference>
<dbReference type="InterPro" id="IPR039320">
    <property type="entry name" value="RNF207"/>
</dbReference>
<name>A0ABM1ELT9_PRICU</name>
<accession>A0ABM1ELT9</accession>
<feature type="domain" description="RING-type" evidence="8">
    <location>
        <begin position="26"/>
        <end position="65"/>
    </location>
</feature>
<dbReference type="InterPro" id="IPR001841">
    <property type="entry name" value="Znf_RING"/>
</dbReference>
<dbReference type="Proteomes" id="UP000695022">
    <property type="component" value="Unplaced"/>
</dbReference>
<evidence type="ECO:0000313" key="11">
    <source>
        <dbReference type="RefSeq" id="XP_014673160.1"/>
    </source>
</evidence>
<keyword evidence="2" id="KW-0479">Metal-binding</keyword>
<evidence type="ECO:0000256" key="7">
    <source>
        <dbReference type="SAM" id="MobiDB-lite"/>
    </source>
</evidence>
<dbReference type="RefSeq" id="XP_014673160.1">
    <property type="nucleotide sequence ID" value="XM_014817674.1"/>
</dbReference>
<evidence type="ECO:0000256" key="3">
    <source>
        <dbReference type="ARBA" id="ARBA00022771"/>
    </source>
</evidence>
<dbReference type="Gene3D" id="1.20.58.1540">
    <property type="entry name" value="Actin interacting protein 3, C-terminal domain"/>
    <property type="match status" value="1"/>
</dbReference>
<dbReference type="SMART" id="SM00184">
    <property type="entry name" value="RING"/>
    <property type="match status" value="1"/>
</dbReference>
<evidence type="ECO:0000256" key="2">
    <source>
        <dbReference type="ARBA" id="ARBA00022723"/>
    </source>
</evidence>
<dbReference type="PANTHER" id="PTHR22635:SF0">
    <property type="entry name" value="RING FINGER PROTEIN 207"/>
    <property type="match status" value="1"/>
</dbReference>
<evidence type="ECO:0000256" key="5">
    <source>
        <dbReference type="PROSITE-ProRule" id="PRU00024"/>
    </source>
</evidence>
<dbReference type="GeneID" id="106813519"/>
<keyword evidence="6" id="KW-0175">Coiled coil</keyword>
<dbReference type="InterPro" id="IPR017907">
    <property type="entry name" value="Znf_RING_CS"/>
</dbReference>
<evidence type="ECO:0000259" key="9">
    <source>
        <dbReference type="PROSITE" id="PS50119"/>
    </source>
</evidence>
<evidence type="ECO:0000259" key="8">
    <source>
        <dbReference type="PROSITE" id="PS50089"/>
    </source>
</evidence>
<dbReference type="InterPro" id="IPR013083">
    <property type="entry name" value="Znf_RING/FYVE/PHD"/>
</dbReference>
<feature type="region of interest" description="Disordered" evidence="7">
    <location>
        <begin position="353"/>
        <end position="397"/>
    </location>
</feature>
<organism evidence="10 11">
    <name type="scientific">Priapulus caudatus</name>
    <name type="common">Priapulid worm</name>
    <dbReference type="NCBI Taxonomy" id="37621"/>
    <lineage>
        <taxon>Eukaryota</taxon>
        <taxon>Metazoa</taxon>
        <taxon>Ecdysozoa</taxon>
        <taxon>Scalidophora</taxon>
        <taxon>Priapulida</taxon>
        <taxon>Priapulimorpha</taxon>
        <taxon>Priapulimorphida</taxon>
        <taxon>Priapulidae</taxon>
        <taxon>Priapulus</taxon>
    </lineage>
</organism>
<dbReference type="PROSITE" id="PS00518">
    <property type="entry name" value="ZF_RING_1"/>
    <property type="match status" value="1"/>
</dbReference>
<dbReference type="Pfam" id="PF00643">
    <property type="entry name" value="zf-B_box"/>
    <property type="match status" value="1"/>
</dbReference>
<dbReference type="SUPFAM" id="SSF57850">
    <property type="entry name" value="RING/U-box"/>
    <property type="match status" value="1"/>
</dbReference>
<dbReference type="Gene3D" id="3.30.160.60">
    <property type="entry name" value="Classic Zinc Finger"/>
    <property type="match status" value="1"/>
</dbReference>
<keyword evidence="4" id="KW-0862">Zinc</keyword>
<dbReference type="Gene3D" id="3.30.40.10">
    <property type="entry name" value="Zinc/RING finger domain, C3HC4 (zinc finger)"/>
    <property type="match status" value="1"/>
</dbReference>
<proteinExistence type="predicted"/>
<feature type="coiled-coil region" evidence="6">
    <location>
        <begin position="208"/>
        <end position="235"/>
    </location>
</feature>
<feature type="compositionally biased region" description="Low complexity" evidence="7">
    <location>
        <begin position="362"/>
        <end position="381"/>
    </location>
</feature>
<dbReference type="CDD" id="cd19814">
    <property type="entry name" value="Bbox1_RNF207-like"/>
    <property type="match status" value="1"/>
</dbReference>
<dbReference type="PROSITE" id="PS50119">
    <property type="entry name" value="ZF_BBOX"/>
    <property type="match status" value="1"/>
</dbReference>
<dbReference type="InterPro" id="IPR018957">
    <property type="entry name" value="Znf_C3HC4_RING-type"/>
</dbReference>
<evidence type="ECO:0000313" key="10">
    <source>
        <dbReference type="Proteomes" id="UP000695022"/>
    </source>
</evidence>
<dbReference type="PROSITE" id="PS50089">
    <property type="entry name" value="ZF_RING_2"/>
    <property type="match status" value="1"/>
</dbReference>
<reference evidence="11" key="1">
    <citation type="submission" date="2025-08" db="UniProtKB">
        <authorList>
            <consortium name="RefSeq"/>
        </authorList>
    </citation>
    <scope>IDENTIFICATION</scope>
</reference>